<evidence type="ECO:0000256" key="4">
    <source>
        <dbReference type="ARBA" id="ARBA00022837"/>
    </source>
</evidence>
<evidence type="ECO:0000313" key="12">
    <source>
        <dbReference type="EMBL" id="CAC5363014.1"/>
    </source>
</evidence>
<dbReference type="Proteomes" id="UP000507470">
    <property type="component" value="Unassembled WGS sequence"/>
</dbReference>
<evidence type="ECO:0000259" key="11">
    <source>
        <dbReference type="PROSITE" id="PS50268"/>
    </source>
</evidence>
<dbReference type="PROSITE" id="PS50268">
    <property type="entry name" value="CADHERIN_2"/>
    <property type="match status" value="1"/>
</dbReference>
<proteinExistence type="predicted"/>
<dbReference type="PANTHER" id="PTHR24025">
    <property type="entry name" value="DESMOGLEIN FAMILY MEMBER"/>
    <property type="match status" value="1"/>
</dbReference>
<reference evidence="12 13" key="1">
    <citation type="submission" date="2020-06" db="EMBL/GenBank/DDBJ databases">
        <authorList>
            <person name="Li R."/>
            <person name="Bekaert M."/>
        </authorList>
    </citation>
    <scope>NUCLEOTIDE SEQUENCE [LARGE SCALE GENOMIC DNA]</scope>
    <source>
        <strain evidence="13">wild</strain>
    </source>
</reference>
<dbReference type="GO" id="GO:0005886">
    <property type="term" value="C:plasma membrane"/>
    <property type="evidence" value="ECO:0007669"/>
    <property type="project" value="InterPro"/>
</dbReference>
<evidence type="ECO:0000256" key="7">
    <source>
        <dbReference type="ARBA" id="ARBA00023136"/>
    </source>
</evidence>
<evidence type="ECO:0000256" key="5">
    <source>
        <dbReference type="ARBA" id="ARBA00022889"/>
    </source>
</evidence>
<keyword evidence="7 10" id="KW-0472">Membrane</keyword>
<dbReference type="Gene3D" id="1.20.5.100">
    <property type="entry name" value="Cytochrome c1, transmembrane anchor, C-terminal"/>
    <property type="match status" value="1"/>
</dbReference>
<evidence type="ECO:0000256" key="2">
    <source>
        <dbReference type="ARBA" id="ARBA00022692"/>
    </source>
</evidence>
<evidence type="ECO:0000313" key="13">
    <source>
        <dbReference type="Proteomes" id="UP000507470"/>
    </source>
</evidence>
<feature type="region of interest" description="Disordered" evidence="9">
    <location>
        <begin position="387"/>
        <end position="420"/>
    </location>
</feature>
<dbReference type="InterPro" id="IPR002126">
    <property type="entry name" value="Cadherin-like_dom"/>
</dbReference>
<keyword evidence="2 10" id="KW-0812">Transmembrane</keyword>
<evidence type="ECO:0000256" key="3">
    <source>
        <dbReference type="ARBA" id="ARBA00022737"/>
    </source>
</evidence>
<organism evidence="12 13">
    <name type="scientific">Mytilus coruscus</name>
    <name type="common">Sea mussel</name>
    <dbReference type="NCBI Taxonomy" id="42192"/>
    <lineage>
        <taxon>Eukaryota</taxon>
        <taxon>Metazoa</taxon>
        <taxon>Spiralia</taxon>
        <taxon>Lophotrochozoa</taxon>
        <taxon>Mollusca</taxon>
        <taxon>Bivalvia</taxon>
        <taxon>Autobranchia</taxon>
        <taxon>Pteriomorphia</taxon>
        <taxon>Mytilida</taxon>
        <taxon>Mytiloidea</taxon>
        <taxon>Mytilidae</taxon>
        <taxon>Mytilinae</taxon>
        <taxon>Mytilus</taxon>
    </lineage>
</organism>
<dbReference type="SUPFAM" id="SSF49313">
    <property type="entry name" value="Cadherin-like"/>
    <property type="match status" value="1"/>
</dbReference>
<dbReference type="GO" id="GO:0005911">
    <property type="term" value="C:cell-cell junction"/>
    <property type="evidence" value="ECO:0007669"/>
    <property type="project" value="TreeGrafter"/>
</dbReference>
<protein>
    <recommendedName>
        <fullName evidence="11">Cadherin domain-containing protein</fullName>
    </recommendedName>
</protein>
<dbReference type="PRINTS" id="PR00205">
    <property type="entry name" value="CADHERIN"/>
</dbReference>
<comment type="subcellular location">
    <subcellularLocation>
        <location evidence="1">Membrane</location>
    </subcellularLocation>
</comment>
<dbReference type="InterPro" id="IPR050971">
    <property type="entry name" value="Cadherin-domain_protein"/>
</dbReference>
<dbReference type="OrthoDB" id="6123036at2759"/>
<keyword evidence="4 8" id="KW-0106">Calcium</keyword>
<name>A0A6J8A8V4_MYTCO</name>
<dbReference type="PANTHER" id="PTHR24025:SF23">
    <property type="entry name" value="NEURAL-CADHERIN"/>
    <property type="match status" value="1"/>
</dbReference>
<feature type="transmembrane region" description="Helical" evidence="10">
    <location>
        <begin position="348"/>
        <end position="372"/>
    </location>
</feature>
<evidence type="ECO:0000256" key="8">
    <source>
        <dbReference type="PROSITE-ProRule" id="PRU00043"/>
    </source>
</evidence>
<dbReference type="InterPro" id="IPR020894">
    <property type="entry name" value="Cadherin_CS"/>
</dbReference>
<accession>A0A6J8A8V4</accession>
<keyword evidence="13" id="KW-1185">Reference proteome</keyword>
<dbReference type="AlphaFoldDB" id="A0A6J8A8V4"/>
<feature type="domain" description="Cadherin" evidence="11">
    <location>
        <begin position="144"/>
        <end position="270"/>
    </location>
</feature>
<keyword evidence="6 10" id="KW-1133">Transmembrane helix</keyword>
<dbReference type="GO" id="GO:0007156">
    <property type="term" value="P:homophilic cell adhesion via plasma membrane adhesion molecules"/>
    <property type="evidence" value="ECO:0007669"/>
    <property type="project" value="InterPro"/>
</dbReference>
<gene>
    <name evidence="12" type="ORF">MCOR_4587</name>
</gene>
<dbReference type="Gene3D" id="2.60.40.60">
    <property type="entry name" value="Cadherins"/>
    <property type="match status" value="1"/>
</dbReference>
<evidence type="ECO:0000256" key="6">
    <source>
        <dbReference type="ARBA" id="ARBA00022989"/>
    </source>
</evidence>
<keyword evidence="5" id="KW-0130">Cell adhesion</keyword>
<sequence length="436" mass="48261">MIPKQGPRELRVNPISLYLNITDISSNPDKYTADTHINGIPNGTDSATGILLQIQRTSGSQINVNSLFVLESKPIPTSQNGFTKRTFIRLNAPLDRDGRSYEPNDDLNSIQFTLKCTRLVDSVTKYFIVNVEIIDVNDNYPQILGSPRPISVNELTPVGVVIGEMVQLVTVMDKDTGLNSEYEFAIGQSDSSGQPISSFTLHDAAEKFTIMSPRSGSIAIKSPLDFERASQLILMAAEDQSIIDFIKARDQDTLNARIQLSIVETLPPGYKDKFALFSTTNTGSFSSATVSQTKPIGRIDVDSLKIIIKATELTYNRRFNRAVIEVHIKPSNISCPEKDNIMKPCSNAASIVGAVLGILLTIVVAIIVVLIVKLRKQGDRDMVTQEQRTQGHQNEGFATGHTIESRQSSRKYDEIGMRSPDNVYDELHNDQYLEPI</sequence>
<dbReference type="EMBL" id="CACVKT020000784">
    <property type="protein sequence ID" value="CAC5363014.1"/>
    <property type="molecule type" value="Genomic_DNA"/>
</dbReference>
<dbReference type="GO" id="GO:0005509">
    <property type="term" value="F:calcium ion binding"/>
    <property type="evidence" value="ECO:0007669"/>
    <property type="project" value="UniProtKB-UniRule"/>
</dbReference>
<dbReference type="InterPro" id="IPR015919">
    <property type="entry name" value="Cadherin-like_sf"/>
</dbReference>
<evidence type="ECO:0000256" key="1">
    <source>
        <dbReference type="ARBA" id="ARBA00004370"/>
    </source>
</evidence>
<evidence type="ECO:0000256" key="10">
    <source>
        <dbReference type="SAM" id="Phobius"/>
    </source>
</evidence>
<dbReference type="PROSITE" id="PS00232">
    <property type="entry name" value="CADHERIN_1"/>
    <property type="match status" value="1"/>
</dbReference>
<keyword evidence="3" id="KW-0677">Repeat</keyword>
<evidence type="ECO:0000256" key="9">
    <source>
        <dbReference type="SAM" id="MobiDB-lite"/>
    </source>
</evidence>